<protein>
    <submittedName>
        <fullName evidence="4">Uncharacterized protein</fullName>
    </submittedName>
</protein>
<dbReference type="SUPFAM" id="SSF48452">
    <property type="entry name" value="TPR-like"/>
    <property type="match status" value="1"/>
</dbReference>
<dbReference type="PROSITE" id="PS50293">
    <property type="entry name" value="TPR_REGION"/>
    <property type="match status" value="1"/>
</dbReference>
<evidence type="ECO:0000256" key="1">
    <source>
        <dbReference type="ARBA" id="ARBA00022737"/>
    </source>
</evidence>
<evidence type="ECO:0000256" key="2">
    <source>
        <dbReference type="ARBA" id="ARBA00022803"/>
    </source>
</evidence>
<dbReference type="Proteomes" id="UP000030652">
    <property type="component" value="Unassembled WGS sequence"/>
</dbReference>
<proteinExistence type="predicted"/>
<dbReference type="Pfam" id="PF13414">
    <property type="entry name" value="TPR_11"/>
    <property type="match status" value="2"/>
</dbReference>
<name>A0A0B0EEA1_9BACT</name>
<evidence type="ECO:0000313" key="4">
    <source>
        <dbReference type="EMBL" id="KHE91462.1"/>
    </source>
</evidence>
<keyword evidence="1" id="KW-0677">Repeat</keyword>
<dbReference type="AlphaFoldDB" id="A0A0B0EEA1"/>
<feature type="repeat" description="TPR" evidence="3">
    <location>
        <begin position="20"/>
        <end position="53"/>
    </location>
</feature>
<organism evidence="4 5">
    <name type="scientific">Candidatus Scalindua brodae</name>
    <dbReference type="NCBI Taxonomy" id="237368"/>
    <lineage>
        <taxon>Bacteria</taxon>
        <taxon>Pseudomonadati</taxon>
        <taxon>Planctomycetota</taxon>
        <taxon>Candidatus Brocadiia</taxon>
        <taxon>Candidatus Brocadiales</taxon>
        <taxon>Candidatus Scalinduaceae</taxon>
        <taxon>Candidatus Scalindua</taxon>
    </lineage>
</organism>
<accession>A0A0B0EEA1</accession>
<dbReference type="InterPro" id="IPR019734">
    <property type="entry name" value="TPR_rpt"/>
</dbReference>
<dbReference type="Gene3D" id="1.25.40.10">
    <property type="entry name" value="Tetratricopeptide repeat domain"/>
    <property type="match status" value="1"/>
</dbReference>
<dbReference type="EMBL" id="JRYO01000195">
    <property type="protein sequence ID" value="KHE91462.1"/>
    <property type="molecule type" value="Genomic_DNA"/>
</dbReference>
<reference evidence="4 5" key="1">
    <citation type="submission" date="2014-10" db="EMBL/GenBank/DDBJ databases">
        <title>Draft genome of anammox bacterium scalindua brodae, obtained using differential coverage binning of sequence data from two enrichment reactors.</title>
        <authorList>
            <person name="Speth D.R."/>
            <person name="Russ L."/>
            <person name="Kartal B."/>
            <person name="Op den Camp H.J."/>
            <person name="Dutilh B.E."/>
            <person name="Jetten M.S."/>
        </authorList>
    </citation>
    <scope>NUCLEOTIDE SEQUENCE [LARGE SCALE GENOMIC DNA]</scope>
    <source>
        <strain evidence="4">RU1</strain>
    </source>
</reference>
<dbReference type="InterPro" id="IPR050498">
    <property type="entry name" value="Ycf3"/>
</dbReference>
<dbReference type="PANTHER" id="PTHR44858:SF1">
    <property type="entry name" value="UDP-N-ACETYLGLUCOSAMINE--PEPTIDE N-ACETYLGLUCOSAMINYLTRANSFERASE SPINDLY-RELATED"/>
    <property type="match status" value="1"/>
</dbReference>
<dbReference type="SMART" id="SM00028">
    <property type="entry name" value="TPR"/>
    <property type="match status" value="2"/>
</dbReference>
<sequence length="87" mass="10215">MYDNAIVSFRKAIELNPDDEAAHYNLGIVYSKKRMYDEAILEYKKVIESNPNLPDVHYNLGVVYREKGMHLQAKREVSLYKKLNSHK</sequence>
<dbReference type="PROSITE" id="PS50005">
    <property type="entry name" value="TPR"/>
    <property type="match status" value="1"/>
</dbReference>
<evidence type="ECO:0000256" key="3">
    <source>
        <dbReference type="PROSITE-ProRule" id="PRU00339"/>
    </source>
</evidence>
<keyword evidence="2 3" id="KW-0802">TPR repeat</keyword>
<gene>
    <name evidence="4" type="ORF">SCABRO_02783</name>
</gene>
<dbReference type="PANTHER" id="PTHR44858">
    <property type="entry name" value="TETRATRICOPEPTIDE REPEAT PROTEIN 6"/>
    <property type="match status" value="1"/>
</dbReference>
<comment type="caution">
    <text evidence="4">The sequence shown here is derived from an EMBL/GenBank/DDBJ whole genome shotgun (WGS) entry which is preliminary data.</text>
</comment>
<evidence type="ECO:0000313" key="5">
    <source>
        <dbReference type="Proteomes" id="UP000030652"/>
    </source>
</evidence>
<dbReference type="eggNOG" id="COG0457">
    <property type="taxonomic scope" value="Bacteria"/>
</dbReference>
<dbReference type="InterPro" id="IPR011990">
    <property type="entry name" value="TPR-like_helical_dom_sf"/>
</dbReference>